<evidence type="ECO:0000313" key="4">
    <source>
        <dbReference type="Proteomes" id="UP000835052"/>
    </source>
</evidence>
<proteinExistence type="predicted"/>
<dbReference type="InterPro" id="IPR019430">
    <property type="entry name" value="7TM_GPCR_serpentine_rcpt_Srx"/>
</dbReference>
<feature type="transmembrane region" description="Helical" evidence="1">
    <location>
        <begin position="187"/>
        <end position="204"/>
    </location>
</feature>
<gene>
    <name evidence="3" type="ORF">CAUJ_LOCUS7620</name>
</gene>
<feature type="transmembrane region" description="Helical" evidence="1">
    <location>
        <begin position="58"/>
        <end position="80"/>
    </location>
</feature>
<feature type="transmembrane region" description="Helical" evidence="1">
    <location>
        <begin position="20"/>
        <end position="46"/>
    </location>
</feature>
<keyword evidence="1" id="KW-0472">Membrane</keyword>
<keyword evidence="4" id="KW-1185">Reference proteome</keyword>
<dbReference type="PANTHER" id="PTHR23017:SF19">
    <property type="entry name" value="7TM GPCR SERPENTINE RECEPTOR CLASS X (SRX) DOMAIN-CONTAINING PROTEIN"/>
    <property type="match status" value="1"/>
</dbReference>
<dbReference type="EMBL" id="CAJGYM010000022">
    <property type="protein sequence ID" value="CAD6191701.1"/>
    <property type="molecule type" value="Genomic_DNA"/>
</dbReference>
<dbReference type="OrthoDB" id="5825164at2759"/>
<evidence type="ECO:0000259" key="2">
    <source>
        <dbReference type="Pfam" id="PF10328"/>
    </source>
</evidence>
<feature type="domain" description="7TM GPCR serpentine receptor class x (Srx)" evidence="2">
    <location>
        <begin position="23"/>
        <end position="209"/>
    </location>
</feature>
<feature type="transmembrane region" description="Helical" evidence="1">
    <location>
        <begin position="237"/>
        <end position="259"/>
    </location>
</feature>
<organism evidence="3 4">
    <name type="scientific">Caenorhabditis auriculariae</name>
    <dbReference type="NCBI Taxonomy" id="2777116"/>
    <lineage>
        <taxon>Eukaryota</taxon>
        <taxon>Metazoa</taxon>
        <taxon>Ecdysozoa</taxon>
        <taxon>Nematoda</taxon>
        <taxon>Chromadorea</taxon>
        <taxon>Rhabditida</taxon>
        <taxon>Rhabditina</taxon>
        <taxon>Rhabditomorpha</taxon>
        <taxon>Rhabditoidea</taxon>
        <taxon>Rhabditidae</taxon>
        <taxon>Peloderinae</taxon>
        <taxon>Caenorhabditis</taxon>
    </lineage>
</organism>
<dbReference type="PANTHER" id="PTHR23017">
    <property type="entry name" value="SERPENTINE RECEPTOR, CLASS X"/>
    <property type="match status" value="1"/>
</dbReference>
<accession>A0A8S1HAR9</accession>
<name>A0A8S1HAR9_9PELO</name>
<sequence length="304" mass="34179">MEANSKLVMFAVNENHLVAFLIFVVSFVGLLANATVALFSSTLGSLQNSFGRLSASQAIGEGILTGLFCFFYVPTVFFSLTSWQEVSTYCGVVLLFCYDVCIYCHLFISLNRLTAICFPIRYDQIFSIRTTTVYIVIAYVLAASSSFYVHYLNHCEFAMTGLGWIFMFETNPICGDLSLKFNGFKDILVVSIIAVVDVITLLAIHLTRKAILQGVVFVTELFSYFVLPNYFENRWLLFFSTTFAWNIVHSADPLIIILLNKEFRKLISKPFSKLSCSCISFKPNFGRITSYSGETQPRATNTPA</sequence>
<keyword evidence="1" id="KW-0812">Transmembrane</keyword>
<dbReference type="Gene3D" id="1.20.1070.10">
    <property type="entry name" value="Rhodopsin 7-helix transmembrane proteins"/>
    <property type="match status" value="1"/>
</dbReference>
<feature type="transmembrane region" description="Helical" evidence="1">
    <location>
        <begin position="86"/>
        <end position="110"/>
    </location>
</feature>
<evidence type="ECO:0000256" key="1">
    <source>
        <dbReference type="SAM" id="Phobius"/>
    </source>
</evidence>
<feature type="transmembrane region" description="Helical" evidence="1">
    <location>
        <begin position="131"/>
        <end position="151"/>
    </location>
</feature>
<dbReference type="AlphaFoldDB" id="A0A8S1HAR9"/>
<evidence type="ECO:0000313" key="3">
    <source>
        <dbReference type="EMBL" id="CAD6191701.1"/>
    </source>
</evidence>
<comment type="caution">
    <text evidence="3">The sequence shown here is derived from an EMBL/GenBank/DDBJ whole genome shotgun (WGS) entry which is preliminary data.</text>
</comment>
<keyword evidence="1" id="KW-1133">Transmembrane helix</keyword>
<feature type="transmembrane region" description="Helical" evidence="1">
    <location>
        <begin position="211"/>
        <end position="231"/>
    </location>
</feature>
<dbReference type="Proteomes" id="UP000835052">
    <property type="component" value="Unassembled WGS sequence"/>
</dbReference>
<reference evidence="3" key="1">
    <citation type="submission" date="2020-10" db="EMBL/GenBank/DDBJ databases">
        <authorList>
            <person name="Kikuchi T."/>
        </authorList>
    </citation>
    <scope>NUCLEOTIDE SEQUENCE</scope>
    <source>
        <strain evidence="3">NKZ352</strain>
    </source>
</reference>
<dbReference type="Pfam" id="PF10328">
    <property type="entry name" value="7TM_GPCR_Srx"/>
    <property type="match status" value="1"/>
</dbReference>
<dbReference type="SUPFAM" id="SSF81321">
    <property type="entry name" value="Family A G protein-coupled receptor-like"/>
    <property type="match status" value="1"/>
</dbReference>
<dbReference type="CDD" id="cd00637">
    <property type="entry name" value="7tm_classA_rhodopsin-like"/>
    <property type="match status" value="1"/>
</dbReference>
<protein>
    <recommendedName>
        <fullName evidence="2">7TM GPCR serpentine receptor class x (Srx) domain-containing protein</fullName>
    </recommendedName>
</protein>